<evidence type="ECO:0000313" key="4">
    <source>
        <dbReference type="Proteomes" id="UP001419268"/>
    </source>
</evidence>
<dbReference type="FunFam" id="3.10.20.370:FF:000001">
    <property type="entry name" value="Retrovirus-related Pol polyprotein from transposon 17.6-like protein"/>
    <property type="match status" value="1"/>
</dbReference>
<proteinExistence type="predicted"/>
<dbReference type="EMBL" id="JBBNAG010000002">
    <property type="protein sequence ID" value="KAK9157873.1"/>
    <property type="molecule type" value="Genomic_DNA"/>
</dbReference>
<dbReference type="Pfam" id="PF17919">
    <property type="entry name" value="RT_RNaseH_2"/>
    <property type="match status" value="1"/>
</dbReference>
<organism evidence="3 4">
    <name type="scientific">Stephania cephalantha</name>
    <dbReference type="NCBI Taxonomy" id="152367"/>
    <lineage>
        <taxon>Eukaryota</taxon>
        <taxon>Viridiplantae</taxon>
        <taxon>Streptophyta</taxon>
        <taxon>Embryophyta</taxon>
        <taxon>Tracheophyta</taxon>
        <taxon>Spermatophyta</taxon>
        <taxon>Magnoliopsida</taxon>
        <taxon>Ranunculales</taxon>
        <taxon>Menispermaceae</taxon>
        <taxon>Menispermoideae</taxon>
        <taxon>Cissampelideae</taxon>
        <taxon>Stephania</taxon>
    </lineage>
</organism>
<dbReference type="InterPro" id="IPR043502">
    <property type="entry name" value="DNA/RNA_pol_sf"/>
</dbReference>
<keyword evidence="1" id="KW-0511">Multifunctional enzyme</keyword>
<keyword evidence="4" id="KW-1185">Reference proteome</keyword>
<dbReference type="PANTHER" id="PTHR37984:SF5">
    <property type="entry name" value="PROTEIN NYNRIN-LIKE"/>
    <property type="match status" value="1"/>
</dbReference>
<gene>
    <name evidence="3" type="ORF">Scep_004447</name>
</gene>
<name>A0AAP0KSH5_9MAGN</name>
<sequence length="136" mass="15129">MAKSHEGHGVAILPGFGELLSAVRGGLLEEGGTTNDLLKKDRAWAWTDRCDQAMAELRQVIASEPVLGLPNFDLPFEVHTDASDRALGAVLVQEGHPIAFESRKLKDAEQRYPAHEKEMLAVIHALQLWRHYFFGD</sequence>
<evidence type="ECO:0000313" key="3">
    <source>
        <dbReference type="EMBL" id="KAK9157873.1"/>
    </source>
</evidence>
<accession>A0AAP0KSH5</accession>
<dbReference type="InterPro" id="IPR050951">
    <property type="entry name" value="Retrovirus_Pol_polyprotein"/>
</dbReference>
<evidence type="ECO:0000259" key="2">
    <source>
        <dbReference type="Pfam" id="PF17919"/>
    </source>
</evidence>
<dbReference type="GO" id="GO:0003824">
    <property type="term" value="F:catalytic activity"/>
    <property type="evidence" value="ECO:0007669"/>
    <property type="project" value="UniProtKB-KW"/>
</dbReference>
<protein>
    <recommendedName>
        <fullName evidence="2">Reverse transcriptase/retrotransposon-derived protein RNase H-like domain-containing protein</fullName>
    </recommendedName>
</protein>
<dbReference type="PANTHER" id="PTHR37984">
    <property type="entry name" value="PROTEIN CBG26694"/>
    <property type="match status" value="1"/>
</dbReference>
<feature type="domain" description="Reverse transcriptase/retrotransposon-derived protein RNase H-like" evidence="2">
    <location>
        <begin position="46"/>
        <end position="135"/>
    </location>
</feature>
<dbReference type="CDD" id="cd09274">
    <property type="entry name" value="RNase_HI_RT_Ty3"/>
    <property type="match status" value="1"/>
</dbReference>
<dbReference type="Proteomes" id="UP001419268">
    <property type="component" value="Unassembled WGS sequence"/>
</dbReference>
<evidence type="ECO:0000256" key="1">
    <source>
        <dbReference type="ARBA" id="ARBA00023268"/>
    </source>
</evidence>
<dbReference type="SUPFAM" id="SSF56672">
    <property type="entry name" value="DNA/RNA polymerases"/>
    <property type="match status" value="1"/>
</dbReference>
<dbReference type="InterPro" id="IPR041577">
    <property type="entry name" value="RT_RNaseH_2"/>
</dbReference>
<dbReference type="AlphaFoldDB" id="A0AAP0KSH5"/>
<reference evidence="3 4" key="1">
    <citation type="submission" date="2024-01" db="EMBL/GenBank/DDBJ databases">
        <title>Genome assemblies of Stephania.</title>
        <authorList>
            <person name="Yang L."/>
        </authorList>
    </citation>
    <scope>NUCLEOTIDE SEQUENCE [LARGE SCALE GENOMIC DNA]</scope>
    <source>
        <strain evidence="3">JXDWG</strain>
        <tissue evidence="3">Leaf</tissue>
    </source>
</reference>
<comment type="caution">
    <text evidence="3">The sequence shown here is derived from an EMBL/GenBank/DDBJ whole genome shotgun (WGS) entry which is preliminary data.</text>
</comment>
<dbReference type="Gene3D" id="3.10.20.370">
    <property type="match status" value="1"/>
</dbReference>